<dbReference type="STRING" id="57577.A0A2K3PP78"/>
<protein>
    <submittedName>
        <fullName evidence="3">SPX domain-containing protein 2-like</fullName>
    </submittedName>
</protein>
<dbReference type="AlphaFoldDB" id="A0A2K3PP78"/>
<dbReference type="EMBL" id="ASHM01009047">
    <property type="protein sequence ID" value="PNY17064.1"/>
    <property type="molecule type" value="Genomic_DNA"/>
</dbReference>
<dbReference type="PROSITE" id="PS51382">
    <property type="entry name" value="SPX"/>
    <property type="match status" value="1"/>
</dbReference>
<evidence type="ECO:0000313" key="3">
    <source>
        <dbReference type="EMBL" id="PNY17064.1"/>
    </source>
</evidence>
<dbReference type="PANTHER" id="PTHR45978:SF3">
    <property type="entry name" value="SPX DOMAIN-CONTAINING PROTEIN 1-LIKE"/>
    <property type="match status" value="1"/>
</dbReference>
<sequence>MKFWKILKSQIEQTLPEWGDQFLSYKNLKKQLKIMCPKDAHTPAKLEAYQVNHFLYLLAVEIEKFNTFFVNKEEEYIIKWKGGPLDARSPELTPEVDQILVLLQDRVDRAMDYSDVELMSLGREIVDFHGEMVLLMNYSALNYTGLVKIIKKHDKRTGALLRLPFIQEVLNQPFFETDVLNSLIKECEVILNIFFTNNDEPSYPCTSTSEENEEDGSGSNVIGAENKEKLMQVPKELAEIENMENVFIKLTLSALHTLEEIRGRSSMVSIF</sequence>
<comment type="caution">
    <text evidence="3">The sequence shown here is derived from an EMBL/GenBank/DDBJ whole genome shotgun (WGS) entry which is preliminary data.</text>
</comment>
<accession>A0A2K3PP78</accession>
<feature type="region of interest" description="Disordered" evidence="1">
    <location>
        <begin position="202"/>
        <end position="225"/>
    </location>
</feature>
<dbReference type="Pfam" id="PF03105">
    <property type="entry name" value="SPX"/>
    <property type="match status" value="1"/>
</dbReference>
<gene>
    <name evidence="3" type="ORF">L195_g013799</name>
</gene>
<feature type="domain" description="SPX" evidence="2">
    <location>
        <begin position="1"/>
        <end position="167"/>
    </location>
</feature>
<name>A0A2K3PP78_TRIPR</name>
<dbReference type="GO" id="GO:0016036">
    <property type="term" value="P:cellular response to phosphate starvation"/>
    <property type="evidence" value="ECO:0007669"/>
    <property type="project" value="InterPro"/>
</dbReference>
<dbReference type="InterPro" id="IPR004331">
    <property type="entry name" value="SPX_dom"/>
</dbReference>
<reference evidence="3 4" key="1">
    <citation type="journal article" date="2014" name="Am. J. Bot.">
        <title>Genome assembly and annotation for red clover (Trifolium pratense; Fabaceae).</title>
        <authorList>
            <person name="Istvanek J."/>
            <person name="Jaros M."/>
            <person name="Krenek A."/>
            <person name="Repkova J."/>
        </authorList>
    </citation>
    <scope>NUCLEOTIDE SEQUENCE [LARGE SCALE GENOMIC DNA]</scope>
    <source>
        <strain evidence="4">cv. Tatra</strain>
        <tissue evidence="3">Young leaves</tissue>
    </source>
</reference>
<proteinExistence type="predicted"/>
<evidence type="ECO:0000256" key="1">
    <source>
        <dbReference type="SAM" id="MobiDB-lite"/>
    </source>
</evidence>
<reference evidence="3 4" key="2">
    <citation type="journal article" date="2017" name="Front. Plant Sci.">
        <title>Gene Classification and Mining of Molecular Markers Useful in Red Clover (Trifolium pratense) Breeding.</title>
        <authorList>
            <person name="Istvanek J."/>
            <person name="Dluhosova J."/>
            <person name="Dluhos P."/>
            <person name="Patkova L."/>
            <person name="Nedelnik J."/>
            <person name="Repkova J."/>
        </authorList>
    </citation>
    <scope>NUCLEOTIDE SEQUENCE [LARGE SCALE GENOMIC DNA]</scope>
    <source>
        <strain evidence="4">cv. Tatra</strain>
        <tissue evidence="3">Young leaves</tissue>
    </source>
</reference>
<evidence type="ECO:0000313" key="4">
    <source>
        <dbReference type="Proteomes" id="UP000236291"/>
    </source>
</evidence>
<dbReference type="InterPro" id="IPR031142">
    <property type="entry name" value="SPX_prot"/>
</dbReference>
<dbReference type="Proteomes" id="UP000236291">
    <property type="component" value="Unassembled WGS sequence"/>
</dbReference>
<dbReference type="CDD" id="cd14481">
    <property type="entry name" value="SPX_AtSPX1_like"/>
    <property type="match status" value="1"/>
</dbReference>
<evidence type="ECO:0000259" key="2">
    <source>
        <dbReference type="PROSITE" id="PS51382"/>
    </source>
</evidence>
<organism evidence="3 4">
    <name type="scientific">Trifolium pratense</name>
    <name type="common">Red clover</name>
    <dbReference type="NCBI Taxonomy" id="57577"/>
    <lineage>
        <taxon>Eukaryota</taxon>
        <taxon>Viridiplantae</taxon>
        <taxon>Streptophyta</taxon>
        <taxon>Embryophyta</taxon>
        <taxon>Tracheophyta</taxon>
        <taxon>Spermatophyta</taxon>
        <taxon>Magnoliopsida</taxon>
        <taxon>eudicotyledons</taxon>
        <taxon>Gunneridae</taxon>
        <taxon>Pentapetalae</taxon>
        <taxon>rosids</taxon>
        <taxon>fabids</taxon>
        <taxon>Fabales</taxon>
        <taxon>Fabaceae</taxon>
        <taxon>Papilionoideae</taxon>
        <taxon>50 kb inversion clade</taxon>
        <taxon>NPAAA clade</taxon>
        <taxon>Hologalegina</taxon>
        <taxon>IRL clade</taxon>
        <taxon>Trifolieae</taxon>
        <taxon>Trifolium</taxon>
    </lineage>
</organism>
<dbReference type="PANTHER" id="PTHR45978">
    <property type="entry name" value="SPX DOMAIN-CONTAINING PROTEIN 3"/>
    <property type="match status" value="1"/>
</dbReference>